<dbReference type="Proteomes" id="UP001486565">
    <property type="component" value="Chromosome"/>
</dbReference>
<dbReference type="Gene3D" id="2.30.30.180">
    <property type="entry name" value="Ribosome maturation factor RimP, C-terminal domain"/>
    <property type="match status" value="1"/>
</dbReference>
<reference evidence="6 7" key="1">
    <citation type="submission" date="2023-03" db="EMBL/GenBank/DDBJ databases">
        <title>Novel Species.</title>
        <authorList>
            <person name="Ma S."/>
        </authorList>
    </citation>
    <scope>NUCLEOTIDE SEQUENCE [LARGE SCALE GENOMIC DNA]</scope>
    <source>
        <strain evidence="6 7">LIND6LT2</strain>
    </source>
</reference>
<dbReference type="RefSeq" id="WP_341877225.1">
    <property type="nucleotide sequence ID" value="NZ_CP121687.1"/>
</dbReference>
<accession>A0ABZ2Y8G0</accession>
<proteinExistence type="inferred from homology"/>
<gene>
    <name evidence="3 6" type="primary">rimP</name>
    <name evidence="6" type="ORF">QBE51_01660</name>
</gene>
<dbReference type="HAMAP" id="MF_01077">
    <property type="entry name" value="RimP"/>
    <property type="match status" value="1"/>
</dbReference>
<organism evidence="6 7">
    <name type="scientific">Defluviitalea saccharophila</name>
    <dbReference type="NCBI Taxonomy" id="879970"/>
    <lineage>
        <taxon>Bacteria</taxon>
        <taxon>Bacillati</taxon>
        <taxon>Bacillota</taxon>
        <taxon>Clostridia</taxon>
        <taxon>Lachnospirales</taxon>
        <taxon>Defluviitaleaceae</taxon>
        <taxon>Defluviitalea</taxon>
    </lineage>
</organism>
<dbReference type="Pfam" id="PF02576">
    <property type="entry name" value="RimP_N"/>
    <property type="match status" value="1"/>
</dbReference>
<comment type="function">
    <text evidence="3">Required for maturation of 30S ribosomal subunits.</text>
</comment>
<evidence type="ECO:0000313" key="6">
    <source>
        <dbReference type="EMBL" id="WZL70262.1"/>
    </source>
</evidence>
<comment type="subcellular location">
    <subcellularLocation>
        <location evidence="3">Cytoplasm</location>
    </subcellularLocation>
</comment>
<dbReference type="PANTHER" id="PTHR33867:SF1">
    <property type="entry name" value="RIBOSOME MATURATION FACTOR RIMP"/>
    <property type="match status" value="1"/>
</dbReference>
<sequence>MSKHRIEQLVQSYLEPIMEKYNFELVDLEYVKEGTNWYLRAFIDKEGGVTIDDCELVSRTLEAKLDEEDPIENPYILEVSSPGLDRPLKKDSDFERFKGEIVDIKLYKPFNKKKEYRGELVGLKDNIVTIIDEDNNTLSFSRNDIAIIRLAILF</sequence>
<dbReference type="InterPro" id="IPR035956">
    <property type="entry name" value="RimP_N_sf"/>
</dbReference>
<dbReference type="SUPFAM" id="SSF74942">
    <property type="entry name" value="YhbC-like, C-terminal domain"/>
    <property type="match status" value="1"/>
</dbReference>
<name>A0ABZ2Y8G0_9FIRM</name>
<keyword evidence="7" id="KW-1185">Reference proteome</keyword>
<evidence type="ECO:0000259" key="4">
    <source>
        <dbReference type="Pfam" id="PF02576"/>
    </source>
</evidence>
<feature type="domain" description="Ribosome maturation factor RimP C-terminal" evidence="5">
    <location>
        <begin position="88"/>
        <end position="152"/>
    </location>
</feature>
<protein>
    <recommendedName>
        <fullName evidence="3">Ribosome maturation factor RimP</fullName>
    </recommendedName>
</protein>
<evidence type="ECO:0000259" key="5">
    <source>
        <dbReference type="Pfam" id="PF17384"/>
    </source>
</evidence>
<dbReference type="EMBL" id="CP121687">
    <property type="protein sequence ID" value="WZL70262.1"/>
    <property type="molecule type" value="Genomic_DNA"/>
</dbReference>
<dbReference type="PANTHER" id="PTHR33867">
    <property type="entry name" value="RIBOSOME MATURATION FACTOR RIMP"/>
    <property type="match status" value="1"/>
</dbReference>
<dbReference type="Pfam" id="PF17384">
    <property type="entry name" value="DUF150_C"/>
    <property type="match status" value="1"/>
</dbReference>
<feature type="domain" description="Ribosome maturation factor RimP N-terminal" evidence="4">
    <location>
        <begin position="14"/>
        <end position="85"/>
    </location>
</feature>
<dbReference type="InterPro" id="IPR028989">
    <property type="entry name" value="RimP_N"/>
</dbReference>
<evidence type="ECO:0000256" key="2">
    <source>
        <dbReference type="ARBA" id="ARBA00022517"/>
    </source>
</evidence>
<evidence type="ECO:0000313" key="7">
    <source>
        <dbReference type="Proteomes" id="UP001486565"/>
    </source>
</evidence>
<dbReference type="InterPro" id="IPR028998">
    <property type="entry name" value="RimP_C"/>
</dbReference>
<dbReference type="SUPFAM" id="SSF75420">
    <property type="entry name" value="YhbC-like, N-terminal domain"/>
    <property type="match status" value="1"/>
</dbReference>
<keyword evidence="1 3" id="KW-0963">Cytoplasm</keyword>
<comment type="similarity">
    <text evidence="3">Belongs to the RimP family.</text>
</comment>
<dbReference type="CDD" id="cd01734">
    <property type="entry name" value="YlxS_C"/>
    <property type="match status" value="1"/>
</dbReference>
<dbReference type="Gene3D" id="3.30.300.70">
    <property type="entry name" value="RimP-like superfamily, N-terminal"/>
    <property type="match status" value="1"/>
</dbReference>
<evidence type="ECO:0000256" key="3">
    <source>
        <dbReference type="HAMAP-Rule" id="MF_01077"/>
    </source>
</evidence>
<dbReference type="InterPro" id="IPR003728">
    <property type="entry name" value="Ribosome_maturation_RimP"/>
</dbReference>
<dbReference type="InterPro" id="IPR036847">
    <property type="entry name" value="RimP_C_sf"/>
</dbReference>
<keyword evidence="2 3" id="KW-0690">Ribosome biogenesis</keyword>
<evidence type="ECO:0000256" key="1">
    <source>
        <dbReference type="ARBA" id="ARBA00022490"/>
    </source>
</evidence>